<dbReference type="PANTHER" id="PTHR11092">
    <property type="entry name" value="SUGAR NUCLEOTIDE EPIMERASE RELATED"/>
    <property type="match status" value="1"/>
</dbReference>
<dbReference type="Pfam" id="PF08338">
    <property type="entry name" value="DUF1731"/>
    <property type="match status" value="1"/>
</dbReference>
<feature type="domain" description="NAD-dependent epimerase/dehydratase" evidence="2">
    <location>
        <begin position="3"/>
        <end position="227"/>
    </location>
</feature>
<reference evidence="5" key="1">
    <citation type="submission" date="2019-07" db="EMBL/GenBank/DDBJ databases">
        <title>Shewanella sp. YLB-08 draft genomic sequence.</title>
        <authorList>
            <person name="Yu L."/>
        </authorList>
    </citation>
    <scope>NUCLEOTIDE SEQUENCE [LARGE SCALE GENOMIC DNA]</scope>
    <source>
        <strain evidence="5">JCM 20706</strain>
    </source>
</reference>
<evidence type="ECO:0000256" key="1">
    <source>
        <dbReference type="ARBA" id="ARBA00009353"/>
    </source>
</evidence>
<organism evidence="4 5">
    <name type="scientific">Shewanella hanedai</name>
    <name type="common">Alteromonas hanedai</name>
    <dbReference type="NCBI Taxonomy" id="25"/>
    <lineage>
        <taxon>Bacteria</taxon>
        <taxon>Pseudomonadati</taxon>
        <taxon>Pseudomonadota</taxon>
        <taxon>Gammaproteobacteria</taxon>
        <taxon>Alteromonadales</taxon>
        <taxon>Shewanellaceae</taxon>
        <taxon>Shewanella</taxon>
    </lineage>
</organism>
<evidence type="ECO:0000259" key="3">
    <source>
        <dbReference type="Pfam" id="PF08338"/>
    </source>
</evidence>
<dbReference type="Proteomes" id="UP000318126">
    <property type="component" value="Unassembled WGS sequence"/>
</dbReference>
<evidence type="ECO:0000313" key="4">
    <source>
        <dbReference type="EMBL" id="TRY10383.1"/>
    </source>
</evidence>
<dbReference type="InterPro" id="IPR001509">
    <property type="entry name" value="Epimerase_deHydtase"/>
</dbReference>
<dbReference type="SUPFAM" id="SSF51735">
    <property type="entry name" value="NAD(P)-binding Rossmann-fold domains"/>
    <property type="match status" value="1"/>
</dbReference>
<dbReference type="Pfam" id="PF01370">
    <property type="entry name" value="Epimerase"/>
    <property type="match status" value="1"/>
</dbReference>
<comment type="caution">
    <text evidence="4">The sequence shown here is derived from an EMBL/GenBank/DDBJ whole genome shotgun (WGS) entry which is preliminary data.</text>
</comment>
<feature type="domain" description="DUF1731" evidence="3">
    <location>
        <begin position="255"/>
        <end position="301"/>
    </location>
</feature>
<dbReference type="NCBIfam" id="TIGR01777">
    <property type="entry name" value="yfcH"/>
    <property type="match status" value="1"/>
</dbReference>
<proteinExistence type="inferred from homology"/>
<dbReference type="RefSeq" id="WP_144042916.1">
    <property type="nucleotide sequence ID" value="NZ_BMPL01000064.1"/>
</dbReference>
<sequence>MKILITGASGFVGHQVVRALENHHELCILSRHPAKTRERLGTQHQYRANLDDMTNLDDFDAVVNLAGEPIANKRWSDVQKERICNSRWELTARLSELTQLSQTPPSVFISASAIGIYGDTEQAVDESLSLPQKQMSDSLPFPQTVCQKWEDVALSASSEQTRVCVIRIGLVLGLSGGALPKMLPAFKLGLGGPIASGKQGMSWIHQQDLVDLITFLINHDTCSGIFNATAPHPVSNLEFSKALGATLSRPAILPMPGFILNTLLGEMAQLLTEGQYVMPTRLLDAGFSFKHPQLSYALADILER</sequence>
<evidence type="ECO:0000259" key="2">
    <source>
        <dbReference type="Pfam" id="PF01370"/>
    </source>
</evidence>
<dbReference type="PANTHER" id="PTHR11092:SF0">
    <property type="entry name" value="EPIMERASE FAMILY PROTEIN SDR39U1"/>
    <property type="match status" value="1"/>
</dbReference>
<dbReference type="InterPro" id="IPR036291">
    <property type="entry name" value="NAD(P)-bd_dom_sf"/>
</dbReference>
<comment type="similarity">
    <text evidence="1">Belongs to the NAD(P)-dependent epimerase/dehydratase family. SDR39U1 subfamily.</text>
</comment>
<dbReference type="AlphaFoldDB" id="A0A553JD67"/>
<name>A0A553JD67_SHEHA</name>
<dbReference type="Gene3D" id="3.40.50.720">
    <property type="entry name" value="NAD(P)-binding Rossmann-like Domain"/>
    <property type="match status" value="1"/>
</dbReference>
<evidence type="ECO:0000313" key="5">
    <source>
        <dbReference type="Proteomes" id="UP000318126"/>
    </source>
</evidence>
<dbReference type="InterPro" id="IPR013549">
    <property type="entry name" value="DUF1731"/>
</dbReference>
<keyword evidence="5" id="KW-1185">Reference proteome</keyword>
<dbReference type="CDD" id="cd05242">
    <property type="entry name" value="SDR_a8"/>
    <property type="match status" value="1"/>
</dbReference>
<dbReference type="EMBL" id="VKGK01000059">
    <property type="protein sequence ID" value="TRY10383.1"/>
    <property type="molecule type" value="Genomic_DNA"/>
</dbReference>
<accession>A0A553JD67</accession>
<dbReference type="OrthoDB" id="9801773at2"/>
<protein>
    <submittedName>
        <fullName evidence="4">TIGR01777 family protein</fullName>
    </submittedName>
</protein>
<dbReference type="InterPro" id="IPR010099">
    <property type="entry name" value="SDR39U1"/>
</dbReference>
<gene>
    <name evidence="4" type="ORF">FN961_25290</name>
</gene>